<dbReference type="Proteomes" id="UP001189122">
    <property type="component" value="Unassembled WGS sequence"/>
</dbReference>
<organism evidence="3 4">
    <name type="scientific">Spirodela intermedia</name>
    <name type="common">Intermediate duckweed</name>
    <dbReference type="NCBI Taxonomy" id="51605"/>
    <lineage>
        <taxon>Eukaryota</taxon>
        <taxon>Viridiplantae</taxon>
        <taxon>Streptophyta</taxon>
        <taxon>Embryophyta</taxon>
        <taxon>Tracheophyta</taxon>
        <taxon>Spermatophyta</taxon>
        <taxon>Magnoliopsida</taxon>
        <taxon>Liliopsida</taxon>
        <taxon>Araceae</taxon>
        <taxon>Lemnoideae</taxon>
        <taxon>Spirodela</taxon>
    </lineage>
</organism>
<proteinExistence type="predicted"/>
<evidence type="ECO:0000313" key="4">
    <source>
        <dbReference type="Proteomes" id="UP001189122"/>
    </source>
</evidence>
<sequence length="40" mass="4336">MTPVPICLSLAIGRPDRPFRRRQGRHGAFSAPTPPPPIDG</sequence>
<evidence type="ECO:0000313" key="3">
    <source>
        <dbReference type="EMBL" id="CAA6675900.1"/>
    </source>
</evidence>
<comment type="caution">
    <text evidence="3">The sequence shown here is derived from an EMBL/GenBank/DDBJ whole genome shotgun (WGS) entry which is preliminary data.</text>
</comment>
<feature type="region of interest" description="Disordered" evidence="1">
    <location>
        <begin position="13"/>
        <end position="40"/>
    </location>
</feature>
<reference evidence="3 4" key="1">
    <citation type="submission" date="2019-12" db="EMBL/GenBank/DDBJ databases">
        <authorList>
            <person name="Scholz U."/>
            <person name="Mascher M."/>
            <person name="Fiebig A."/>
        </authorList>
    </citation>
    <scope>NUCLEOTIDE SEQUENCE [LARGE SCALE GENOMIC DNA]</scope>
</reference>
<protein>
    <submittedName>
        <fullName evidence="3">Uncharacterized protein</fullName>
    </submittedName>
</protein>
<accession>A0ABN7EDA9</accession>
<evidence type="ECO:0000313" key="2">
    <source>
        <dbReference type="EMBL" id="CAA6675878.1"/>
    </source>
</evidence>
<dbReference type="EMBL" id="CACRZD030000414">
    <property type="protein sequence ID" value="CAA6675878.1"/>
    <property type="molecule type" value="Genomic_DNA"/>
</dbReference>
<keyword evidence="4" id="KW-1185">Reference proteome</keyword>
<gene>
    <name evidence="2" type="ORF">SI7747_UN022220</name>
    <name evidence="3" type="ORF">SI7747_UN022242</name>
</gene>
<name>A0ABN7EDA9_SPIIN</name>
<evidence type="ECO:0000256" key="1">
    <source>
        <dbReference type="SAM" id="MobiDB-lite"/>
    </source>
</evidence>
<dbReference type="EMBL" id="CACRZD030000418">
    <property type="protein sequence ID" value="CAA6675900.1"/>
    <property type="molecule type" value="Genomic_DNA"/>
</dbReference>